<name>A0ABU7G584_9ALTE</name>
<evidence type="ECO:0000259" key="3">
    <source>
        <dbReference type="Pfam" id="PF00294"/>
    </source>
</evidence>
<sequence>MANILVAGLVNIETTLKIEGFPQHYYPVTYPFDGIQSSVSGVAYNVAKALATLGDEVDLCTLLAPDMAGEQVQQALAKIPRINACLDMSMQSTPQSVILYDPQGQRQIHVDLKDIQQRSYSSPQLSRCLSQADAVVMCNINFARPMLEQAKQVGKLIATDVHTLGDIEDEYNQQFLAAADVLFLSDEQVEGDYHQFIWQLVERYHNSVIVMGLGSNGALLYTQQSGHIQHFPAINTRTIVNTIGAGDALFSCFLHYYVANKDAEQALQRAITFASYKIGEAGAACGFLNHQQLEDLLGN</sequence>
<keyword evidence="5" id="KW-1185">Reference proteome</keyword>
<organism evidence="4 5">
    <name type="scientific">Agarivorans aestuarii</name>
    <dbReference type="NCBI Taxonomy" id="1563703"/>
    <lineage>
        <taxon>Bacteria</taxon>
        <taxon>Pseudomonadati</taxon>
        <taxon>Pseudomonadota</taxon>
        <taxon>Gammaproteobacteria</taxon>
        <taxon>Alteromonadales</taxon>
        <taxon>Alteromonadaceae</taxon>
        <taxon>Agarivorans</taxon>
    </lineage>
</organism>
<dbReference type="InterPro" id="IPR029056">
    <property type="entry name" value="Ribokinase-like"/>
</dbReference>
<reference evidence="5" key="1">
    <citation type="submission" date="2023-07" db="EMBL/GenBank/DDBJ databases">
        <title>Draft genome sequence of Agarivorans aestuarii strain ZMCS4, a CAZymes producing bacteria isolated from the marine brown algae Clodostephus spongiosus.</title>
        <authorList>
            <person name="Lorente B."/>
            <person name="Cabral C."/>
            <person name="Frias J."/>
            <person name="Faria J."/>
            <person name="Toubarro D."/>
        </authorList>
    </citation>
    <scope>NUCLEOTIDE SEQUENCE [LARGE SCALE GENOMIC DNA]</scope>
    <source>
        <strain evidence="5">ZMCS4</strain>
    </source>
</reference>
<dbReference type="EMBL" id="JAYDYW010000007">
    <property type="protein sequence ID" value="MEE1674319.1"/>
    <property type="molecule type" value="Genomic_DNA"/>
</dbReference>
<reference evidence="4 5" key="2">
    <citation type="submission" date="2023-12" db="EMBL/GenBank/DDBJ databases">
        <authorList>
            <consortium name="Cladostephus spongiosus"/>
            <person name="Lorente B."/>
            <person name="Cabral C."/>
            <person name="Frias J."/>
            <person name="Faria J."/>
            <person name="Toubarro D."/>
        </authorList>
    </citation>
    <scope>NUCLEOTIDE SEQUENCE [LARGE SCALE GENOMIC DNA]</scope>
    <source>
        <strain evidence="4 5">ZMCS4</strain>
    </source>
</reference>
<keyword evidence="2 4" id="KW-0418">Kinase</keyword>
<dbReference type="GO" id="GO:0016301">
    <property type="term" value="F:kinase activity"/>
    <property type="evidence" value="ECO:0007669"/>
    <property type="project" value="UniProtKB-KW"/>
</dbReference>
<evidence type="ECO:0000313" key="4">
    <source>
        <dbReference type="EMBL" id="MEE1674319.1"/>
    </source>
</evidence>
<evidence type="ECO:0000313" key="5">
    <source>
        <dbReference type="Proteomes" id="UP001310248"/>
    </source>
</evidence>
<dbReference type="Pfam" id="PF00294">
    <property type="entry name" value="PfkB"/>
    <property type="match status" value="1"/>
</dbReference>
<dbReference type="PANTHER" id="PTHR10584">
    <property type="entry name" value="SUGAR KINASE"/>
    <property type="match status" value="1"/>
</dbReference>
<gene>
    <name evidence="4" type="ORF">SNR37_003756</name>
</gene>
<dbReference type="SUPFAM" id="SSF53613">
    <property type="entry name" value="Ribokinase-like"/>
    <property type="match status" value="1"/>
</dbReference>
<keyword evidence="1" id="KW-0808">Transferase</keyword>
<evidence type="ECO:0000256" key="1">
    <source>
        <dbReference type="ARBA" id="ARBA00022679"/>
    </source>
</evidence>
<dbReference type="PANTHER" id="PTHR10584:SF166">
    <property type="entry name" value="RIBOKINASE"/>
    <property type="match status" value="1"/>
</dbReference>
<dbReference type="Proteomes" id="UP001310248">
    <property type="component" value="Unassembled WGS sequence"/>
</dbReference>
<feature type="domain" description="Carbohydrate kinase PfkB" evidence="3">
    <location>
        <begin position="1"/>
        <end position="284"/>
    </location>
</feature>
<dbReference type="RefSeq" id="WP_329775467.1">
    <property type="nucleotide sequence ID" value="NZ_JAYDYW010000007.1"/>
</dbReference>
<evidence type="ECO:0000256" key="2">
    <source>
        <dbReference type="ARBA" id="ARBA00022777"/>
    </source>
</evidence>
<protein>
    <submittedName>
        <fullName evidence="4">Carbohydrate kinase family protein</fullName>
    </submittedName>
</protein>
<comment type="caution">
    <text evidence="4">The sequence shown here is derived from an EMBL/GenBank/DDBJ whole genome shotgun (WGS) entry which is preliminary data.</text>
</comment>
<accession>A0ABU7G584</accession>
<dbReference type="Gene3D" id="3.40.1190.20">
    <property type="match status" value="1"/>
</dbReference>
<dbReference type="InterPro" id="IPR011611">
    <property type="entry name" value="PfkB_dom"/>
</dbReference>
<proteinExistence type="predicted"/>